<organism evidence="1 2">
    <name type="scientific">Nonomuraea maheshkhaliensis</name>
    <dbReference type="NCBI Taxonomy" id="419590"/>
    <lineage>
        <taxon>Bacteria</taxon>
        <taxon>Bacillati</taxon>
        <taxon>Actinomycetota</taxon>
        <taxon>Actinomycetes</taxon>
        <taxon>Streptosporangiales</taxon>
        <taxon>Streptosporangiaceae</taxon>
        <taxon>Nonomuraea</taxon>
    </lineage>
</organism>
<sequence>MPRRSNCARPERARVETDLPTVRCLSVTPLPGASWARRAASGSLGAASARVPVAGTTPPATMHKITFSQAMIMLVADHDGATFLPPATGRARRRPTFSGDRDLHGILSDLWRLSLI</sequence>
<dbReference type="EMBL" id="BAAAMU010000028">
    <property type="protein sequence ID" value="GAA1640398.1"/>
    <property type="molecule type" value="Genomic_DNA"/>
</dbReference>
<accession>A0ABN2FCB4</accession>
<protein>
    <submittedName>
        <fullName evidence="1">Uncharacterized protein</fullName>
    </submittedName>
</protein>
<comment type="caution">
    <text evidence="1">The sequence shown here is derived from an EMBL/GenBank/DDBJ whole genome shotgun (WGS) entry which is preliminary data.</text>
</comment>
<evidence type="ECO:0000313" key="2">
    <source>
        <dbReference type="Proteomes" id="UP001500064"/>
    </source>
</evidence>
<gene>
    <name evidence="1" type="ORF">GCM10009733_041900</name>
</gene>
<dbReference type="Proteomes" id="UP001500064">
    <property type="component" value="Unassembled WGS sequence"/>
</dbReference>
<evidence type="ECO:0000313" key="1">
    <source>
        <dbReference type="EMBL" id="GAA1640398.1"/>
    </source>
</evidence>
<name>A0ABN2FCB4_9ACTN</name>
<reference evidence="1 2" key="1">
    <citation type="journal article" date="2019" name="Int. J. Syst. Evol. Microbiol.">
        <title>The Global Catalogue of Microorganisms (GCM) 10K type strain sequencing project: providing services to taxonomists for standard genome sequencing and annotation.</title>
        <authorList>
            <consortium name="The Broad Institute Genomics Platform"/>
            <consortium name="The Broad Institute Genome Sequencing Center for Infectious Disease"/>
            <person name="Wu L."/>
            <person name="Ma J."/>
        </authorList>
    </citation>
    <scope>NUCLEOTIDE SEQUENCE [LARGE SCALE GENOMIC DNA]</scope>
    <source>
        <strain evidence="1 2">JCM 13929</strain>
    </source>
</reference>
<keyword evidence="2" id="KW-1185">Reference proteome</keyword>
<proteinExistence type="predicted"/>